<accession>A0A4U6D6G4</accession>
<dbReference type="PANTHER" id="PTHR48081:SF6">
    <property type="entry name" value="PEPTIDASE S9 PROLYL OLIGOPEPTIDASE CATALYTIC DOMAIN-CONTAINING PROTEIN"/>
    <property type="match status" value="1"/>
</dbReference>
<dbReference type="PANTHER" id="PTHR48081">
    <property type="entry name" value="AB HYDROLASE SUPERFAMILY PROTEIN C4A8.06C"/>
    <property type="match status" value="1"/>
</dbReference>
<evidence type="ECO:0000313" key="5">
    <source>
        <dbReference type="Proteomes" id="UP000304900"/>
    </source>
</evidence>
<keyword evidence="1 4" id="KW-0378">Hydrolase</keyword>
<dbReference type="InterPro" id="IPR029058">
    <property type="entry name" value="AB_hydrolase_fold"/>
</dbReference>
<protein>
    <submittedName>
        <fullName evidence="4">Alpha/beta hydrolase</fullName>
    </submittedName>
</protein>
<dbReference type="SUPFAM" id="SSF53474">
    <property type="entry name" value="alpha/beta-Hydrolases"/>
    <property type="match status" value="1"/>
</dbReference>
<dbReference type="Proteomes" id="UP000304900">
    <property type="component" value="Unassembled WGS sequence"/>
</dbReference>
<gene>
    <name evidence="4" type="ORF">FDK13_09975</name>
</gene>
<proteinExistence type="predicted"/>
<reference evidence="4 5" key="1">
    <citation type="submission" date="2019-05" db="EMBL/GenBank/DDBJ databases">
        <title>Dyadobacter AR-3-8 sp. nov., isolated from arctic soil.</title>
        <authorList>
            <person name="Chaudhary D.K."/>
        </authorList>
    </citation>
    <scope>NUCLEOTIDE SEQUENCE [LARGE SCALE GENOMIC DNA]</scope>
    <source>
        <strain evidence="4 5">AR-3-8</strain>
    </source>
</reference>
<evidence type="ECO:0000259" key="3">
    <source>
        <dbReference type="Pfam" id="PF07859"/>
    </source>
</evidence>
<dbReference type="OrthoDB" id="9794725at2"/>
<organism evidence="4 5">
    <name type="scientific">Dyadobacter frigoris</name>
    <dbReference type="NCBI Taxonomy" id="2576211"/>
    <lineage>
        <taxon>Bacteria</taxon>
        <taxon>Pseudomonadati</taxon>
        <taxon>Bacteroidota</taxon>
        <taxon>Cytophagia</taxon>
        <taxon>Cytophagales</taxon>
        <taxon>Spirosomataceae</taxon>
        <taxon>Dyadobacter</taxon>
    </lineage>
</organism>
<sequence length="295" mass="32317">MKSSLNKILKNRIRIVFALVLISLTANAQQAKTIIPLWKNGPPGFEAKSKETESAKDYWVKNIHNPSLQVFLPPAGKANGTAVVICPGGGFRLLVYNAEGTEPAEYLAKLGVTVFVLKYRLPREDGSPYSLEKQPREDGLRAIRQVRSLAKEYGIDNNRVGMLGFSAGGEVVAAVAYESGKGDPAAKDPIDRLNGKPDFQMLIYPGPLGIPDVIPQDAPPAFLLAANDDPCCAVTTTSLLVKYREAKRPVEAHLFTKGDHGFNMGNRSPWQSIKSWPQRMADWLSDNGYLEKAKP</sequence>
<keyword evidence="5" id="KW-1185">Reference proteome</keyword>
<dbReference type="InterPro" id="IPR013094">
    <property type="entry name" value="AB_hydrolase_3"/>
</dbReference>
<dbReference type="AlphaFoldDB" id="A0A4U6D6G4"/>
<feature type="signal peptide" evidence="2">
    <location>
        <begin position="1"/>
        <end position="28"/>
    </location>
</feature>
<name>A0A4U6D6G4_9BACT</name>
<dbReference type="Gene3D" id="3.40.50.1820">
    <property type="entry name" value="alpha/beta hydrolase"/>
    <property type="match status" value="1"/>
</dbReference>
<dbReference type="EMBL" id="SZVO01000004">
    <property type="protein sequence ID" value="TKT92296.1"/>
    <property type="molecule type" value="Genomic_DNA"/>
</dbReference>
<dbReference type="Pfam" id="PF07859">
    <property type="entry name" value="Abhydrolase_3"/>
    <property type="match status" value="1"/>
</dbReference>
<evidence type="ECO:0000256" key="2">
    <source>
        <dbReference type="SAM" id="SignalP"/>
    </source>
</evidence>
<keyword evidence="2" id="KW-0732">Signal</keyword>
<feature type="chain" id="PRO_5020987970" evidence="2">
    <location>
        <begin position="29"/>
        <end position="295"/>
    </location>
</feature>
<dbReference type="GO" id="GO:0016787">
    <property type="term" value="F:hydrolase activity"/>
    <property type="evidence" value="ECO:0007669"/>
    <property type="project" value="UniProtKB-KW"/>
</dbReference>
<comment type="caution">
    <text evidence="4">The sequence shown here is derived from an EMBL/GenBank/DDBJ whole genome shotgun (WGS) entry which is preliminary data.</text>
</comment>
<dbReference type="RefSeq" id="WP_137339841.1">
    <property type="nucleotide sequence ID" value="NZ_BSQH01000007.1"/>
</dbReference>
<dbReference type="InterPro" id="IPR050300">
    <property type="entry name" value="GDXG_lipolytic_enzyme"/>
</dbReference>
<evidence type="ECO:0000313" key="4">
    <source>
        <dbReference type="EMBL" id="TKT92296.1"/>
    </source>
</evidence>
<evidence type="ECO:0000256" key="1">
    <source>
        <dbReference type="ARBA" id="ARBA00022801"/>
    </source>
</evidence>
<feature type="domain" description="Alpha/beta hydrolase fold-3" evidence="3">
    <location>
        <begin position="88"/>
        <end position="206"/>
    </location>
</feature>